<name>E0IBZ3_9BACL</name>
<dbReference type="STRING" id="717606.PaecuDRAFT_3182"/>
<organism evidence="1 2">
    <name type="scientific">Paenibacillus curdlanolyticus YK9</name>
    <dbReference type="NCBI Taxonomy" id="717606"/>
    <lineage>
        <taxon>Bacteria</taxon>
        <taxon>Bacillati</taxon>
        <taxon>Bacillota</taxon>
        <taxon>Bacilli</taxon>
        <taxon>Bacillales</taxon>
        <taxon>Paenibacillaceae</taxon>
        <taxon>Paenibacillus</taxon>
    </lineage>
</organism>
<proteinExistence type="predicted"/>
<dbReference type="OrthoDB" id="2595802at2"/>
<gene>
    <name evidence="1" type="ORF">PaecuDRAFT_3182</name>
</gene>
<evidence type="ECO:0000313" key="2">
    <source>
        <dbReference type="Proteomes" id="UP000005387"/>
    </source>
</evidence>
<dbReference type="Proteomes" id="UP000005387">
    <property type="component" value="Unassembled WGS sequence"/>
</dbReference>
<evidence type="ECO:0000313" key="1">
    <source>
        <dbReference type="EMBL" id="EFM10223.1"/>
    </source>
</evidence>
<dbReference type="RefSeq" id="WP_006039170.1">
    <property type="nucleotide sequence ID" value="NZ_AEDD01000008.1"/>
</dbReference>
<dbReference type="eggNOG" id="ENOG503463J">
    <property type="taxonomic scope" value="Bacteria"/>
</dbReference>
<dbReference type="EMBL" id="AEDD01000008">
    <property type="protein sequence ID" value="EFM10223.1"/>
    <property type="molecule type" value="Genomic_DNA"/>
</dbReference>
<reference evidence="1 2" key="1">
    <citation type="submission" date="2010-07" db="EMBL/GenBank/DDBJ databases">
        <title>The draft genome of Paenibacillus curdlanolyticus YK9.</title>
        <authorList>
            <consortium name="US DOE Joint Genome Institute (JGI-PGF)"/>
            <person name="Lucas S."/>
            <person name="Copeland A."/>
            <person name="Lapidus A."/>
            <person name="Cheng J.-F."/>
            <person name="Bruce D."/>
            <person name="Goodwin L."/>
            <person name="Pitluck S."/>
            <person name="Land M.L."/>
            <person name="Hauser L."/>
            <person name="Chang Y.-J."/>
            <person name="Jeffries C."/>
            <person name="Anderson I.J."/>
            <person name="Johnson E."/>
            <person name="Loganathan U."/>
            <person name="Mulhopadhyay B."/>
            <person name="Kyrpides N."/>
            <person name="Woyke T.J."/>
        </authorList>
    </citation>
    <scope>NUCLEOTIDE SEQUENCE [LARGE SCALE GENOMIC DNA]</scope>
    <source>
        <strain evidence="1 2">YK9</strain>
    </source>
</reference>
<dbReference type="AlphaFoldDB" id="E0IBZ3"/>
<sequence>MRRNKRIDVKFVQGVNPLDTQLEQMLQDSNATIDEYPPIAVIIQNLYADTDAYQSLQSFICENKLEYTEYEYREYKKKELNEADYFDVKLHYPWGHVEKSALDHGTKYDDRNKCPKCGEGKYQITDLIIDTKKMGKRQIAFNYPDIIVTEQTRSVIEENQLTGCKFREVIERKGLERTNIFQLVPTQVLDPMNLAKMRLVKHQYCDDCYRGAVLRSEIIYPKASLLYAKDFNYSMEYYGFGTYCTRRLIVSSKVRKVFMENKIRLFEYEPIVIES</sequence>
<accession>E0IBZ3</accession>
<keyword evidence="2" id="KW-1185">Reference proteome</keyword>
<protein>
    <submittedName>
        <fullName evidence="1">Uncharacterized protein</fullName>
    </submittedName>
</protein>